<dbReference type="OrthoDB" id="3171430at2"/>
<dbReference type="SUPFAM" id="SSF46894">
    <property type="entry name" value="C-terminal effector domain of the bipartite response regulators"/>
    <property type="match status" value="1"/>
</dbReference>
<dbReference type="PANTHER" id="PTHR44688">
    <property type="entry name" value="DNA-BINDING TRANSCRIPTIONAL ACTIVATOR DEVR_DOSR"/>
    <property type="match status" value="1"/>
</dbReference>
<dbReference type="GO" id="GO:0003677">
    <property type="term" value="F:DNA binding"/>
    <property type="evidence" value="ECO:0007669"/>
    <property type="project" value="UniProtKB-KW"/>
</dbReference>
<dbReference type="Gene3D" id="3.30.565.10">
    <property type="entry name" value="Histidine kinase-like ATPase, C-terminal domain"/>
    <property type="match status" value="1"/>
</dbReference>
<dbReference type="InterPro" id="IPR016032">
    <property type="entry name" value="Sig_transdc_resp-reg_C-effctor"/>
</dbReference>
<dbReference type="GO" id="GO:0006355">
    <property type="term" value="P:regulation of DNA-templated transcription"/>
    <property type="evidence" value="ECO:0007669"/>
    <property type="project" value="InterPro"/>
</dbReference>
<feature type="domain" description="HTH luxR-type" evidence="4">
    <location>
        <begin position="356"/>
        <end position="421"/>
    </location>
</feature>
<dbReference type="Pfam" id="PF00196">
    <property type="entry name" value="GerE"/>
    <property type="match status" value="1"/>
</dbReference>
<organism evidence="5 6">
    <name type="scientific">Nonomuraea polychroma</name>
    <dbReference type="NCBI Taxonomy" id="46176"/>
    <lineage>
        <taxon>Bacteria</taxon>
        <taxon>Bacillati</taxon>
        <taxon>Actinomycetota</taxon>
        <taxon>Actinomycetes</taxon>
        <taxon>Streptosporangiales</taxon>
        <taxon>Streptosporangiaceae</taxon>
        <taxon>Nonomuraea</taxon>
    </lineage>
</organism>
<sequence>MRVPDPSAALAAAASVLQAPIGGMLEPLSQAVSEFLPHQALAMLTGDCARHPMKAYGETVLTEQITSAELARVGGTVEVGRPWFGDAYLAGGLIPALAVASRPAGTSGALLVVVTAGEIEPTAAVRDLMQKLWDLVTLHLPHRAVNLPPADLSGNRLAAGERARAIAELTSAHAATLQALLSTLRSRRLDDAAARRHATDLAVSALIELRAAADLDSSLSEEQAGPAFDRLAGKLAPLTRYGEVSLELAGPRDRGRVLPGDIANAAQALAHNTVVTMLGYKGLTRIRVTWEPSGSELRLEVRDDGPGVLTADALPLRRLTELATAVGGALSLDAVPGWGTTVTAVLPLVPPAPKLQDEALAGLKPRELEVLERLARGLRNRQIAEELMISEHTVKFHVAKILDKLGVGTRTEAAALAHSYA</sequence>
<dbReference type="InterPro" id="IPR036890">
    <property type="entry name" value="HATPase_C_sf"/>
</dbReference>
<keyword evidence="3" id="KW-0804">Transcription</keyword>
<proteinExistence type="predicted"/>
<dbReference type="SMART" id="SM00421">
    <property type="entry name" value="HTH_LUXR"/>
    <property type="match status" value="1"/>
</dbReference>
<keyword evidence="2" id="KW-0238">DNA-binding</keyword>
<dbReference type="PRINTS" id="PR00038">
    <property type="entry name" value="HTHLUXR"/>
</dbReference>
<reference evidence="5 6" key="1">
    <citation type="submission" date="2019-01" db="EMBL/GenBank/DDBJ databases">
        <title>Sequencing the genomes of 1000 actinobacteria strains.</title>
        <authorList>
            <person name="Klenk H.-P."/>
        </authorList>
    </citation>
    <scope>NUCLEOTIDE SEQUENCE [LARGE SCALE GENOMIC DNA]</scope>
    <source>
        <strain evidence="5 6">DSM 43925</strain>
    </source>
</reference>
<dbReference type="PANTHER" id="PTHR44688:SF16">
    <property type="entry name" value="DNA-BINDING TRANSCRIPTIONAL ACTIVATOR DEVR_DOSR"/>
    <property type="match status" value="1"/>
</dbReference>
<evidence type="ECO:0000256" key="1">
    <source>
        <dbReference type="ARBA" id="ARBA00023015"/>
    </source>
</evidence>
<dbReference type="InterPro" id="IPR000792">
    <property type="entry name" value="Tscrpt_reg_LuxR_C"/>
</dbReference>
<dbReference type="AlphaFoldDB" id="A0A438MH93"/>
<dbReference type="Proteomes" id="UP000284824">
    <property type="component" value="Unassembled WGS sequence"/>
</dbReference>
<dbReference type="RefSeq" id="WP_127936817.1">
    <property type="nucleotide sequence ID" value="NZ_SAUN01000001.1"/>
</dbReference>
<gene>
    <name evidence="5" type="ORF">EDD27_7936</name>
</gene>
<evidence type="ECO:0000259" key="4">
    <source>
        <dbReference type="PROSITE" id="PS50043"/>
    </source>
</evidence>
<keyword evidence="6" id="KW-1185">Reference proteome</keyword>
<dbReference type="PROSITE" id="PS50043">
    <property type="entry name" value="HTH_LUXR_2"/>
    <property type="match status" value="1"/>
</dbReference>
<dbReference type="Gene3D" id="1.10.10.10">
    <property type="entry name" value="Winged helix-like DNA-binding domain superfamily/Winged helix DNA-binding domain"/>
    <property type="match status" value="1"/>
</dbReference>
<evidence type="ECO:0000313" key="5">
    <source>
        <dbReference type="EMBL" id="RVX45157.1"/>
    </source>
</evidence>
<dbReference type="EMBL" id="SAUN01000001">
    <property type="protein sequence ID" value="RVX45157.1"/>
    <property type="molecule type" value="Genomic_DNA"/>
</dbReference>
<dbReference type="InterPro" id="IPR036388">
    <property type="entry name" value="WH-like_DNA-bd_sf"/>
</dbReference>
<evidence type="ECO:0000256" key="3">
    <source>
        <dbReference type="ARBA" id="ARBA00023163"/>
    </source>
</evidence>
<evidence type="ECO:0000256" key="2">
    <source>
        <dbReference type="ARBA" id="ARBA00023125"/>
    </source>
</evidence>
<dbReference type="CDD" id="cd06170">
    <property type="entry name" value="LuxR_C_like"/>
    <property type="match status" value="1"/>
</dbReference>
<accession>A0A438MH93</accession>
<protein>
    <submittedName>
        <fullName evidence="5">Regulatory LuxR family protein</fullName>
    </submittedName>
</protein>
<keyword evidence="1" id="KW-0805">Transcription regulation</keyword>
<comment type="caution">
    <text evidence="5">The sequence shown here is derived from an EMBL/GenBank/DDBJ whole genome shotgun (WGS) entry which is preliminary data.</text>
</comment>
<dbReference type="SUPFAM" id="SSF55874">
    <property type="entry name" value="ATPase domain of HSP90 chaperone/DNA topoisomerase II/histidine kinase"/>
    <property type="match status" value="1"/>
</dbReference>
<evidence type="ECO:0000313" key="6">
    <source>
        <dbReference type="Proteomes" id="UP000284824"/>
    </source>
</evidence>
<name>A0A438MH93_9ACTN</name>